<organism evidence="2">
    <name type="scientific">Chlorella variabilis</name>
    <name type="common">Green alga</name>
    <dbReference type="NCBI Taxonomy" id="554065"/>
    <lineage>
        <taxon>Eukaryota</taxon>
        <taxon>Viridiplantae</taxon>
        <taxon>Chlorophyta</taxon>
        <taxon>core chlorophytes</taxon>
        <taxon>Trebouxiophyceae</taxon>
        <taxon>Chlorellales</taxon>
        <taxon>Chlorellaceae</taxon>
        <taxon>Chlorella clade</taxon>
        <taxon>Chlorella</taxon>
    </lineage>
</organism>
<evidence type="ECO:0000313" key="1">
    <source>
        <dbReference type="EMBL" id="EFN56576.1"/>
    </source>
</evidence>
<dbReference type="GeneID" id="17356233"/>
<dbReference type="OrthoDB" id="509361at2759"/>
<feature type="non-terminal residue" evidence="1">
    <location>
        <position position="141"/>
    </location>
</feature>
<feature type="non-terminal residue" evidence="1">
    <location>
        <position position="1"/>
    </location>
</feature>
<dbReference type="InterPro" id="IPR040320">
    <property type="entry name" value="At4g37920-like"/>
</dbReference>
<dbReference type="eggNOG" id="ENOG502QRTU">
    <property type="taxonomic scope" value="Eukaryota"/>
</dbReference>
<dbReference type="PANTHER" id="PTHR31755">
    <property type="entry name" value="FOLATE RECEPTOR-LIKE"/>
    <property type="match status" value="1"/>
</dbReference>
<dbReference type="OMA" id="KDIMAHL"/>
<dbReference type="EMBL" id="GL433841">
    <property type="protein sequence ID" value="EFN56576.1"/>
    <property type="molecule type" value="Genomic_DNA"/>
</dbReference>
<dbReference type="PANTHER" id="PTHR31755:SF3">
    <property type="entry name" value="EXOCYST COMPLEX COMPONENT SEC6"/>
    <property type="match status" value="1"/>
</dbReference>
<dbReference type="RefSeq" id="XP_005848678.1">
    <property type="nucleotide sequence ID" value="XM_005848616.1"/>
</dbReference>
<dbReference type="AlphaFoldDB" id="E1ZCA8"/>
<dbReference type="KEGG" id="cvr:CHLNCDRAFT_17713"/>
<dbReference type="Proteomes" id="UP000008141">
    <property type="component" value="Unassembled WGS sequence"/>
</dbReference>
<proteinExistence type="predicted"/>
<protein>
    <submittedName>
        <fullName evidence="1">Uncharacterized protein</fullName>
    </submittedName>
</protein>
<evidence type="ECO:0000313" key="2">
    <source>
        <dbReference type="Proteomes" id="UP000008141"/>
    </source>
</evidence>
<keyword evidence="2" id="KW-1185">Reference proteome</keyword>
<accession>E1ZCA8</accession>
<gene>
    <name evidence="1" type="ORF">CHLNCDRAFT_17713</name>
</gene>
<reference evidence="1 2" key="1">
    <citation type="journal article" date="2010" name="Plant Cell">
        <title>The Chlorella variabilis NC64A genome reveals adaptation to photosymbiosis, coevolution with viruses, and cryptic sex.</title>
        <authorList>
            <person name="Blanc G."/>
            <person name="Duncan G."/>
            <person name="Agarkova I."/>
            <person name="Borodovsky M."/>
            <person name="Gurnon J."/>
            <person name="Kuo A."/>
            <person name="Lindquist E."/>
            <person name="Lucas S."/>
            <person name="Pangilinan J."/>
            <person name="Polle J."/>
            <person name="Salamov A."/>
            <person name="Terry A."/>
            <person name="Yamada T."/>
            <person name="Dunigan D.D."/>
            <person name="Grigoriev I.V."/>
            <person name="Claverie J.M."/>
            <person name="Van Etten J.L."/>
        </authorList>
    </citation>
    <scope>NUCLEOTIDE SEQUENCE [LARGE SCALE GENOMIC DNA]</scope>
    <source>
        <strain evidence="1 2">NC64A</strain>
    </source>
</reference>
<dbReference type="InParanoid" id="E1ZCA8"/>
<dbReference type="STRING" id="554065.E1ZCA8"/>
<name>E1ZCA8_CHLVA</name>
<sequence length="141" mass="15553">SLEEADKRIDELAASGKLDPALLLMMAKAYAGSKETDATKEEVKDIMAHLYFKAKESFAQQAPKEVRILKYLLTIESERDRAELLAQAFQPGPQLQAGEVDYLCTTPPELLNTIENVLTLYDTSRSRGTMAGEAASLMSPE</sequence>